<dbReference type="PANTHER" id="PTHR42770">
    <property type="entry name" value="AMINO ACID TRANSPORTER-RELATED"/>
    <property type="match status" value="1"/>
</dbReference>
<evidence type="ECO:0000259" key="6">
    <source>
        <dbReference type="Pfam" id="PF00324"/>
    </source>
</evidence>
<evidence type="ECO:0000313" key="8">
    <source>
        <dbReference type="Proteomes" id="UP000271031"/>
    </source>
</evidence>
<comment type="subcellular location">
    <subcellularLocation>
        <location evidence="1">Membrane</location>
        <topology evidence="1">Multi-pass membrane protein</topology>
    </subcellularLocation>
</comment>
<dbReference type="EMBL" id="RHHQ01000008">
    <property type="protein sequence ID" value="RNB89915.1"/>
    <property type="molecule type" value="Genomic_DNA"/>
</dbReference>
<dbReference type="PIRSF" id="PIRSF006060">
    <property type="entry name" value="AA_transporter"/>
    <property type="match status" value="1"/>
</dbReference>
<dbReference type="AlphaFoldDB" id="A0A3M8DR42"/>
<evidence type="ECO:0000256" key="4">
    <source>
        <dbReference type="ARBA" id="ARBA00023136"/>
    </source>
</evidence>
<proteinExistence type="predicted"/>
<evidence type="ECO:0000256" key="5">
    <source>
        <dbReference type="SAM" id="Phobius"/>
    </source>
</evidence>
<dbReference type="Pfam" id="PF00324">
    <property type="entry name" value="AA_permease"/>
    <property type="match status" value="1"/>
</dbReference>
<evidence type="ECO:0000256" key="3">
    <source>
        <dbReference type="ARBA" id="ARBA00022989"/>
    </source>
</evidence>
<evidence type="ECO:0000313" key="7">
    <source>
        <dbReference type="EMBL" id="RNB89915.1"/>
    </source>
</evidence>
<dbReference type="InterPro" id="IPR004841">
    <property type="entry name" value="AA-permease/SLC12A_dom"/>
</dbReference>
<feature type="transmembrane region" description="Helical" evidence="5">
    <location>
        <begin position="385"/>
        <end position="403"/>
    </location>
</feature>
<accession>A0A3M8DR42</accession>
<organism evidence="7 8">
    <name type="scientific">Brevibacillus fluminis</name>
    <dbReference type="NCBI Taxonomy" id="511487"/>
    <lineage>
        <taxon>Bacteria</taxon>
        <taxon>Bacillati</taxon>
        <taxon>Bacillota</taxon>
        <taxon>Bacilli</taxon>
        <taxon>Bacillales</taxon>
        <taxon>Paenibacillaceae</taxon>
        <taxon>Brevibacillus</taxon>
    </lineage>
</organism>
<comment type="caution">
    <text evidence="7">The sequence shown here is derived from an EMBL/GenBank/DDBJ whole genome shotgun (WGS) entry which is preliminary data.</text>
</comment>
<dbReference type="InterPro" id="IPR050367">
    <property type="entry name" value="APC_superfamily"/>
</dbReference>
<gene>
    <name evidence="7" type="ORF">EDM56_12230</name>
</gene>
<feature type="transmembrane region" description="Helical" evidence="5">
    <location>
        <begin position="150"/>
        <end position="169"/>
    </location>
</feature>
<feature type="transmembrane region" description="Helical" evidence="5">
    <location>
        <begin position="40"/>
        <end position="60"/>
    </location>
</feature>
<dbReference type="RefSeq" id="WP_122918168.1">
    <property type="nucleotide sequence ID" value="NZ_RHHQ01000008.1"/>
</dbReference>
<dbReference type="Proteomes" id="UP000271031">
    <property type="component" value="Unassembled WGS sequence"/>
</dbReference>
<reference evidence="7 8" key="1">
    <citation type="submission" date="2018-10" db="EMBL/GenBank/DDBJ databases">
        <title>Phylogenomics of Brevibacillus.</title>
        <authorList>
            <person name="Dunlap C."/>
        </authorList>
    </citation>
    <scope>NUCLEOTIDE SEQUENCE [LARGE SCALE GENOMIC DNA]</scope>
    <source>
        <strain evidence="7 8">JCM 15716</strain>
    </source>
</reference>
<dbReference type="PANTHER" id="PTHR42770:SF8">
    <property type="entry name" value="PUTRESCINE IMPORTER PUUP"/>
    <property type="match status" value="1"/>
</dbReference>
<feature type="transmembrane region" description="Helical" evidence="5">
    <location>
        <begin position="328"/>
        <end position="346"/>
    </location>
</feature>
<feature type="transmembrane region" description="Helical" evidence="5">
    <location>
        <begin position="81"/>
        <end position="99"/>
    </location>
</feature>
<dbReference type="Gene3D" id="1.20.1740.10">
    <property type="entry name" value="Amino acid/polyamine transporter I"/>
    <property type="match status" value="1"/>
</dbReference>
<keyword evidence="3 5" id="KW-1133">Transmembrane helix</keyword>
<dbReference type="GO" id="GO:0016020">
    <property type="term" value="C:membrane"/>
    <property type="evidence" value="ECO:0007669"/>
    <property type="project" value="UniProtKB-SubCell"/>
</dbReference>
<evidence type="ECO:0000256" key="1">
    <source>
        <dbReference type="ARBA" id="ARBA00004141"/>
    </source>
</evidence>
<feature type="transmembrane region" description="Helical" evidence="5">
    <location>
        <begin position="267"/>
        <end position="293"/>
    </location>
</feature>
<feature type="domain" description="Amino acid permease/ SLC12A" evidence="6">
    <location>
        <begin position="18"/>
        <end position="368"/>
    </location>
</feature>
<keyword evidence="4 5" id="KW-0472">Membrane</keyword>
<dbReference type="GO" id="GO:0055085">
    <property type="term" value="P:transmembrane transport"/>
    <property type="evidence" value="ECO:0007669"/>
    <property type="project" value="InterPro"/>
</dbReference>
<evidence type="ECO:0000256" key="2">
    <source>
        <dbReference type="ARBA" id="ARBA00022692"/>
    </source>
</evidence>
<feature type="transmembrane region" description="Helical" evidence="5">
    <location>
        <begin position="352"/>
        <end position="373"/>
    </location>
</feature>
<feature type="transmembrane region" description="Helical" evidence="5">
    <location>
        <begin position="12"/>
        <end position="34"/>
    </location>
</feature>
<dbReference type="OrthoDB" id="9762947at2"/>
<protein>
    <submittedName>
        <fullName evidence="7">APC family permease</fullName>
    </submittedName>
</protein>
<keyword evidence="2 5" id="KW-0812">Transmembrane</keyword>
<feature type="transmembrane region" description="Helical" evidence="5">
    <location>
        <begin position="189"/>
        <end position="208"/>
    </location>
</feature>
<feature type="transmembrane region" description="Helical" evidence="5">
    <location>
        <begin position="409"/>
        <end position="431"/>
    </location>
</feature>
<sequence>MQTHFKRTLTLLPLIILGLAYMAPMAVFSPYGIVAQMTNGMVAGAYVTALIMILFTAYSYGKMVKAFPSSGSAYTYTTRAINPHLGFLVGWSVLMDYLFLPMLNNMAAGIFLSAAFPEIPIWAWVLLFTVIVTIINIFGIQVNVKLNGLLLIFQTLVTLLFLIFAIRGIHNGMGMATLFSTLPFYNPDASFSALFAGASVVCLSFLGFDAVTTLSEETLEPTKNVPKAIFFIALIGGVLFIAVAYFAQLVYPEYKSFTVADSASFEIVQAIGGTLLSAIFTAGIITSTFAASLSSHATAARLLYAMGREGVLMRSLFGYLHPRWKTPVFNVLVIGVFCLLALFLEFATAASFINFGALVAFTFVNLSVIAHYYVSGRERGARGAFLFVLLPIVGACFNIWIWASLDRHAMLLGCSWIAIGLIYLAILTRFFRQKPPQLYLEEVERQSGAFSE</sequence>
<name>A0A3M8DR42_9BACL</name>
<feature type="transmembrane region" description="Helical" evidence="5">
    <location>
        <begin position="228"/>
        <end position="247"/>
    </location>
</feature>
<feature type="transmembrane region" description="Helical" evidence="5">
    <location>
        <begin position="119"/>
        <end position="138"/>
    </location>
</feature>
<keyword evidence="8" id="KW-1185">Reference proteome</keyword>